<organism evidence="1 2">
    <name type="scientific">Kribbella deserti</name>
    <dbReference type="NCBI Taxonomy" id="1926257"/>
    <lineage>
        <taxon>Bacteria</taxon>
        <taxon>Bacillati</taxon>
        <taxon>Actinomycetota</taxon>
        <taxon>Actinomycetes</taxon>
        <taxon>Propionibacteriales</taxon>
        <taxon>Kribbellaceae</taxon>
        <taxon>Kribbella</taxon>
    </lineage>
</organism>
<dbReference type="Proteomes" id="UP001589890">
    <property type="component" value="Unassembled WGS sequence"/>
</dbReference>
<dbReference type="EMBL" id="JBHLTC010000022">
    <property type="protein sequence ID" value="MFC0626139.1"/>
    <property type="molecule type" value="Genomic_DNA"/>
</dbReference>
<comment type="caution">
    <text evidence="1">The sequence shown here is derived from an EMBL/GenBank/DDBJ whole genome shotgun (WGS) entry which is preliminary data.</text>
</comment>
<evidence type="ECO:0000313" key="2">
    <source>
        <dbReference type="Proteomes" id="UP001589890"/>
    </source>
</evidence>
<gene>
    <name evidence="1" type="ORF">ACFFGN_18825</name>
</gene>
<dbReference type="RefSeq" id="WP_380049286.1">
    <property type="nucleotide sequence ID" value="NZ_JBHLTC010000022.1"/>
</dbReference>
<evidence type="ECO:0000313" key="1">
    <source>
        <dbReference type="EMBL" id="MFC0626139.1"/>
    </source>
</evidence>
<proteinExistence type="predicted"/>
<protein>
    <submittedName>
        <fullName evidence="1">Uncharacterized protein</fullName>
    </submittedName>
</protein>
<name>A0ABV6QNC4_9ACTN</name>
<reference evidence="1 2" key="1">
    <citation type="submission" date="2024-09" db="EMBL/GenBank/DDBJ databases">
        <authorList>
            <person name="Sun Q."/>
            <person name="Mori K."/>
        </authorList>
    </citation>
    <scope>NUCLEOTIDE SEQUENCE [LARGE SCALE GENOMIC DNA]</scope>
    <source>
        <strain evidence="1 2">CGMCC 1.15906</strain>
    </source>
</reference>
<keyword evidence="2" id="KW-1185">Reference proteome</keyword>
<accession>A0ABV6QNC4</accession>
<sequence length="198" mass="22226">MTTHPAFPEQLEDEDWIDWYLRSHAEISDNPPAAPAGFVLIPCTATPRHWPTYTLDDGDTGGDSAACGDCSYADLSSRHQTCNHDINHRAWRQWRAVSWVLGKLYSFGVVSSYGHQWGGGCNRCISGPIKWTLFRGPYVLFAQRETWRCWLAGHRRGVEVGFGYCGKCVPWPCCGSTTWDHADGCPDQTASSCERQDH</sequence>